<feature type="domain" description="tRNA-modifying protein YgfZ-like beta-barrel" evidence="1">
    <location>
        <begin position="219"/>
        <end position="285"/>
    </location>
</feature>
<dbReference type="InterPro" id="IPR048451">
    <property type="entry name" value="YgfZ_barrel"/>
</dbReference>
<reference evidence="3" key="1">
    <citation type="journal article" date="2019" name="Int. J. Syst. Evol. Microbiol.">
        <title>The Global Catalogue of Microorganisms (GCM) 10K type strain sequencing project: providing services to taxonomists for standard genome sequencing and annotation.</title>
        <authorList>
            <consortium name="The Broad Institute Genomics Platform"/>
            <consortium name="The Broad Institute Genome Sequencing Center for Infectious Disease"/>
            <person name="Wu L."/>
            <person name="Ma J."/>
        </authorList>
    </citation>
    <scope>NUCLEOTIDE SEQUENCE [LARGE SCALE GENOMIC DNA]</scope>
    <source>
        <strain evidence="3">KCTC 42730</strain>
    </source>
</reference>
<dbReference type="RefSeq" id="WP_377121588.1">
    <property type="nucleotide sequence ID" value="NZ_JBHRSD010000010.1"/>
</dbReference>
<evidence type="ECO:0000313" key="3">
    <source>
        <dbReference type="Proteomes" id="UP001595453"/>
    </source>
</evidence>
<name>A0ABV7CH63_9GAMM</name>
<comment type="caution">
    <text evidence="2">The sequence shown here is derived from an EMBL/GenBank/DDBJ whole genome shotgun (WGS) entry which is preliminary data.</text>
</comment>
<dbReference type="Gene3D" id="3.30.70.1630">
    <property type="match status" value="1"/>
</dbReference>
<keyword evidence="3" id="KW-1185">Reference proteome</keyword>
<dbReference type="Pfam" id="PF21130">
    <property type="entry name" value="YgfZ_barrel"/>
    <property type="match status" value="1"/>
</dbReference>
<dbReference type="EMBL" id="JBHRSD010000010">
    <property type="protein sequence ID" value="MFC3031895.1"/>
    <property type="molecule type" value="Genomic_DNA"/>
</dbReference>
<organism evidence="2 3">
    <name type="scientific">Pseudoalteromonas fenneropenaei</name>
    <dbReference type="NCBI Taxonomy" id="1737459"/>
    <lineage>
        <taxon>Bacteria</taxon>
        <taxon>Pseudomonadati</taxon>
        <taxon>Pseudomonadota</taxon>
        <taxon>Gammaproteobacteria</taxon>
        <taxon>Alteromonadales</taxon>
        <taxon>Pseudoalteromonadaceae</taxon>
        <taxon>Pseudoalteromonas</taxon>
    </lineage>
</organism>
<evidence type="ECO:0000313" key="2">
    <source>
        <dbReference type="EMBL" id="MFC3031895.1"/>
    </source>
</evidence>
<dbReference type="Gene3D" id="2.40.30.160">
    <property type="match status" value="1"/>
</dbReference>
<dbReference type="InterPro" id="IPR029043">
    <property type="entry name" value="GcvT/YgfZ_C"/>
</dbReference>
<dbReference type="Proteomes" id="UP001595453">
    <property type="component" value="Unassembled WGS sequence"/>
</dbReference>
<protein>
    <submittedName>
        <fullName evidence="2">YgfZ/GcvT domain-containing protein</fullName>
    </submittedName>
</protein>
<gene>
    <name evidence="2" type="ORF">ACFOEE_05135</name>
</gene>
<accession>A0ABV7CH63</accession>
<proteinExistence type="predicted"/>
<sequence length="303" mass="33565">MANTQAFVLHDGLIQLGGQDKLSYLHGQVTQDINLVTDEQFKWTGHCSPKGKLWGVFRVFKHQDSYLLWGSPAATAASLRELKKYGVFAKVTIAQSELKLIGLLTDDQSAVCQTLGIHFNEGCNACNFGPYKALKLDAQRLLLVVDESFSLPAEFALQSTDTQWQRAAILAGEPSLGEQDIDQYVPQMLNLQALDGISFRKGCYTGQETVARMRYLGKNKRALFIATATLSTLPASVELESPVESGWRRAGEPLQFAYDQNNGEFVCTIVLANDTSLDTVLRFKEQPDLQLKLVALPYSLDPQ</sequence>
<dbReference type="Gene3D" id="3.30.70.1400">
    <property type="entry name" value="Aminomethyltransferase beta-barrel domains"/>
    <property type="match status" value="1"/>
</dbReference>
<dbReference type="PANTHER" id="PTHR22602">
    <property type="entry name" value="TRANSFERASE CAF17, MITOCHONDRIAL-RELATED"/>
    <property type="match status" value="1"/>
</dbReference>
<dbReference type="InterPro" id="IPR017703">
    <property type="entry name" value="YgfZ/GCV_T_CS"/>
</dbReference>
<evidence type="ECO:0000259" key="1">
    <source>
        <dbReference type="Pfam" id="PF21130"/>
    </source>
</evidence>
<dbReference type="InterPro" id="IPR045179">
    <property type="entry name" value="YgfZ/GcvT"/>
</dbReference>
<dbReference type="SUPFAM" id="SSF101790">
    <property type="entry name" value="Aminomethyltransferase beta-barrel domain"/>
    <property type="match status" value="1"/>
</dbReference>
<dbReference type="SUPFAM" id="SSF103025">
    <property type="entry name" value="Folate-binding domain"/>
    <property type="match status" value="1"/>
</dbReference>
<dbReference type="PANTHER" id="PTHR22602:SF0">
    <property type="entry name" value="TRANSFERASE CAF17, MITOCHONDRIAL-RELATED"/>
    <property type="match status" value="1"/>
</dbReference>
<dbReference type="NCBIfam" id="TIGR03317">
    <property type="entry name" value="ygfZ_signature"/>
    <property type="match status" value="1"/>
</dbReference>